<dbReference type="AlphaFoldDB" id="A0A3Q9UQ25"/>
<dbReference type="Proteomes" id="UP000285875">
    <property type="component" value="Chromosome"/>
</dbReference>
<dbReference type="KEGG" id="aji:C0Z10_06190"/>
<dbReference type="PROSITE" id="PS50995">
    <property type="entry name" value="HTH_MARR_2"/>
    <property type="match status" value="1"/>
</dbReference>
<dbReference type="InterPro" id="IPR036388">
    <property type="entry name" value="WH-like_DNA-bd_sf"/>
</dbReference>
<organism evidence="1 2">
    <name type="scientific">Acidipropionibacterium jensenii</name>
    <dbReference type="NCBI Taxonomy" id="1749"/>
    <lineage>
        <taxon>Bacteria</taxon>
        <taxon>Bacillati</taxon>
        <taxon>Actinomycetota</taxon>
        <taxon>Actinomycetes</taxon>
        <taxon>Propionibacteriales</taxon>
        <taxon>Propionibacteriaceae</taxon>
        <taxon>Acidipropionibacterium</taxon>
    </lineage>
</organism>
<dbReference type="Gene3D" id="1.10.10.10">
    <property type="entry name" value="Winged helix-like DNA-binding domain superfamily/Winged helix DNA-binding domain"/>
    <property type="match status" value="1"/>
</dbReference>
<dbReference type="InterPro" id="IPR039422">
    <property type="entry name" value="MarR/SlyA-like"/>
</dbReference>
<evidence type="ECO:0000313" key="1">
    <source>
        <dbReference type="EMBL" id="AZZ39403.1"/>
    </source>
</evidence>
<gene>
    <name evidence="1" type="ORF">C0Z10_06190</name>
</gene>
<evidence type="ECO:0000313" key="2">
    <source>
        <dbReference type="Proteomes" id="UP000285875"/>
    </source>
</evidence>
<accession>A0A3Q9UQ25</accession>
<dbReference type="PANTHER" id="PTHR33164">
    <property type="entry name" value="TRANSCRIPTIONAL REGULATOR, MARR FAMILY"/>
    <property type="match status" value="1"/>
</dbReference>
<dbReference type="InterPro" id="IPR000835">
    <property type="entry name" value="HTH_MarR-typ"/>
</dbReference>
<reference evidence="2" key="1">
    <citation type="submission" date="2017-12" db="EMBL/GenBank/DDBJ databases">
        <title>Whole genome sequencing of Acidipropionibacterium jensenii strains JS279 and JS280.</title>
        <authorList>
            <person name="Deptula P."/>
            <person name="Laine P."/>
            <person name="Smolander O.-P."/>
            <person name="Paulin L."/>
            <person name="Auvinen P."/>
            <person name="Varmanen P."/>
        </authorList>
    </citation>
    <scope>NUCLEOTIDE SEQUENCE [LARGE SCALE GENOMIC DNA]</scope>
    <source>
        <strain evidence="2">JS280</strain>
    </source>
</reference>
<dbReference type="SMART" id="SM00347">
    <property type="entry name" value="HTH_MARR"/>
    <property type="match status" value="1"/>
</dbReference>
<dbReference type="GO" id="GO:0006950">
    <property type="term" value="P:response to stress"/>
    <property type="evidence" value="ECO:0007669"/>
    <property type="project" value="TreeGrafter"/>
</dbReference>
<dbReference type="PANTHER" id="PTHR33164:SF43">
    <property type="entry name" value="HTH-TYPE TRANSCRIPTIONAL REPRESSOR YETL"/>
    <property type="match status" value="1"/>
</dbReference>
<proteinExistence type="predicted"/>
<dbReference type="GO" id="GO:0003700">
    <property type="term" value="F:DNA-binding transcription factor activity"/>
    <property type="evidence" value="ECO:0007669"/>
    <property type="project" value="InterPro"/>
</dbReference>
<protein>
    <submittedName>
        <fullName evidence="1">MarR family transcriptional regulator</fullName>
    </submittedName>
</protein>
<dbReference type="RefSeq" id="WP_097798799.1">
    <property type="nucleotide sequence ID" value="NZ_CP025570.1"/>
</dbReference>
<name>A0A3Q9UQ25_9ACTN</name>
<dbReference type="InterPro" id="IPR036390">
    <property type="entry name" value="WH_DNA-bd_sf"/>
</dbReference>
<dbReference type="EMBL" id="CP025570">
    <property type="protein sequence ID" value="AZZ39403.1"/>
    <property type="molecule type" value="Genomic_DNA"/>
</dbReference>
<sequence length="154" mass="17243">MSEARDKQRHSPDVDLVDAVVQLSFAVQTVLGRLAEAQELSITQTRMLAVLEDRDIGVQELSAILEQGKSSTSGLVTRAARRGLVRRREVPGDRRAVHVALTPAGRSLVREVREEVRVEIGRLTAAMPQRDRDRLARLSRVLVDQYAIHHRLPV</sequence>
<dbReference type="Pfam" id="PF12802">
    <property type="entry name" value="MarR_2"/>
    <property type="match status" value="1"/>
</dbReference>
<dbReference type="SUPFAM" id="SSF46785">
    <property type="entry name" value="Winged helix' DNA-binding domain"/>
    <property type="match status" value="1"/>
</dbReference>